<protein>
    <recommendedName>
        <fullName evidence="3">AMP-dependent synthetase/ligase domain-containing protein</fullName>
    </recommendedName>
</protein>
<dbReference type="PANTHER" id="PTHR24096:SF353">
    <property type="entry name" value="GH16244P-RELATED"/>
    <property type="match status" value="1"/>
</dbReference>
<comment type="subcellular location">
    <subcellularLocation>
        <location evidence="1">Peroxisome</location>
    </subcellularLocation>
</comment>
<evidence type="ECO:0000256" key="2">
    <source>
        <dbReference type="ARBA" id="ARBA00023140"/>
    </source>
</evidence>
<organism evidence="4 5">
    <name type="scientific">Chilo suppressalis</name>
    <name type="common">Asiatic rice borer moth</name>
    <dbReference type="NCBI Taxonomy" id="168631"/>
    <lineage>
        <taxon>Eukaryota</taxon>
        <taxon>Metazoa</taxon>
        <taxon>Ecdysozoa</taxon>
        <taxon>Arthropoda</taxon>
        <taxon>Hexapoda</taxon>
        <taxon>Insecta</taxon>
        <taxon>Pterygota</taxon>
        <taxon>Neoptera</taxon>
        <taxon>Endopterygota</taxon>
        <taxon>Lepidoptera</taxon>
        <taxon>Glossata</taxon>
        <taxon>Ditrysia</taxon>
        <taxon>Pyraloidea</taxon>
        <taxon>Crambidae</taxon>
        <taxon>Crambinae</taxon>
        <taxon>Chilo</taxon>
    </lineage>
</organism>
<gene>
    <name evidence="4" type="ORF">CHILSU_LOCUS10498</name>
</gene>
<dbReference type="Proteomes" id="UP001153292">
    <property type="component" value="Chromosome 7"/>
</dbReference>
<dbReference type="InterPro" id="IPR020845">
    <property type="entry name" value="AMP-binding_CS"/>
</dbReference>
<dbReference type="InterPro" id="IPR045851">
    <property type="entry name" value="AMP-bd_C_sf"/>
</dbReference>
<dbReference type="EMBL" id="OU963900">
    <property type="protein sequence ID" value="CAH0407100.1"/>
    <property type="molecule type" value="Genomic_DNA"/>
</dbReference>
<name>A0ABN8BDU1_CHISP</name>
<dbReference type="InterPro" id="IPR000873">
    <property type="entry name" value="AMP-dep_synth/lig_dom"/>
</dbReference>
<dbReference type="Gene3D" id="3.30.300.30">
    <property type="match status" value="1"/>
</dbReference>
<dbReference type="Pfam" id="PF00501">
    <property type="entry name" value="AMP-binding"/>
    <property type="match status" value="1"/>
</dbReference>
<proteinExistence type="predicted"/>
<dbReference type="Gene3D" id="3.40.50.12780">
    <property type="entry name" value="N-terminal domain of ligase-like"/>
    <property type="match status" value="1"/>
</dbReference>
<keyword evidence="2" id="KW-0576">Peroxisome</keyword>
<sequence length="552" mass="61863">MSHAVLRGSPNPSQLYLDEILDQVRKNASDNSVKKERHKVGVGEIIYYSMKQHPDNVYMINGATDVRITNQQLLDKAVPLARTFTNMLKKEAIVMFVMRNHQNMAAIYYASLFSNVILFPIEPNSTLHELCHFIALVSPYIIFCDQDQYKDVRKAVNETKKSNINVVISDDKNLELFCKGQSADLESYQVTEALPESQALLIPTSGSSGLPKATILTHGGLVAQLPTLWTHSKKFPQPTKSSLLLSTAQWLTHTSLICSCPVYGVSLLMTSRKANVNHVLDILEKYRPSWTLLGPIFAKKLADIATPSQLSSLETVVTTGAPLTENIVLTLKEKLPQKALFNNGMGTTETHGFITMPSPDMHWSSNGHISNTVLYKIVTEDGQEVDDSEKGELYIKSDLCVFKGYYKNDEAYRELMTDDGWFRTGDIFYRDYKHEVYFVERKKFWFKYMNYQIAPEEVEGVISSVTGVLESVVADSVKGPAAAVVLRTNLGCAEEHIRKLIHHTVNCTLSDYKSLRGGVAFVISLPCTHSGKINRSECKKLIKTLIESGKCF</sequence>
<evidence type="ECO:0000256" key="1">
    <source>
        <dbReference type="ARBA" id="ARBA00004275"/>
    </source>
</evidence>
<evidence type="ECO:0000313" key="5">
    <source>
        <dbReference type="Proteomes" id="UP001153292"/>
    </source>
</evidence>
<evidence type="ECO:0000313" key="4">
    <source>
        <dbReference type="EMBL" id="CAH0407100.1"/>
    </source>
</evidence>
<dbReference type="PROSITE" id="PS00455">
    <property type="entry name" value="AMP_BINDING"/>
    <property type="match status" value="1"/>
</dbReference>
<dbReference type="SUPFAM" id="SSF56801">
    <property type="entry name" value="Acetyl-CoA synthetase-like"/>
    <property type="match status" value="1"/>
</dbReference>
<accession>A0ABN8BDU1</accession>
<keyword evidence="5" id="KW-1185">Reference proteome</keyword>
<dbReference type="PANTHER" id="PTHR24096">
    <property type="entry name" value="LONG-CHAIN-FATTY-ACID--COA LIGASE"/>
    <property type="match status" value="1"/>
</dbReference>
<feature type="domain" description="AMP-dependent synthetase/ligase" evidence="3">
    <location>
        <begin position="50"/>
        <end position="406"/>
    </location>
</feature>
<dbReference type="InterPro" id="IPR042099">
    <property type="entry name" value="ANL_N_sf"/>
</dbReference>
<evidence type="ECO:0000259" key="3">
    <source>
        <dbReference type="Pfam" id="PF00501"/>
    </source>
</evidence>
<reference evidence="4" key="1">
    <citation type="submission" date="2021-12" db="EMBL/GenBank/DDBJ databases">
        <authorList>
            <person name="King R."/>
        </authorList>
    </citation>
    <scope>NUCLEOTIDE SEQUENCE</scope>
</reference>